<dbReference type="Pfam" id="PF02675">
    <property type="entry name" value="AdoMet_dc"/>
    <property type="match status" value="1"/>
</dbReference>
<evidence type="ECO:0000313" key="11">
    <source>
        <dbReference type="Proteomes" id="UP001597260"/>
    </source>
</evidence>
<dbReference type="RefSeq" id="WP_377578162.1">
    <property type="nucleotide sequence ID" value="NZ_JBHTMP010000085.1"/>
</dbReference>
<evidence type="ECO:0000313" key="10">
    <source>
        <dbReference type="EMBL" id="MFD1325575.1"/>
    </source>
</evidence>
<comment type="cofactor">
    <cofactor evidence="1">
        <name>pyruvate</name>
        <dbReference type="ChEBI" id="CHEBI:15361"/>
    </cofactor>
</comment>
<comment type="caution">
    <text evidence="10">The sequence shown here is derived from an EMBL/GenBank/DDBJ whole genome shotgun (WGS) entry which is preliminary data.</text>
</comment>
<keyword evidence="9" id="KW-0670">Pyruvate</keyword>
<reference evidence="11" key="1">
    <citation type="journal article" date="2019" name="Int. J. Syst. Evol. Microbiol.">
        <title>The Global Catalogue of Microorganisms (GCM) 10K type strain sequencing project: providing services to taxonomists for standard genome sequencing and annotation.</title>
        <authorList>
            <consortium name="The Broad Institute Genomics Platform"/>
            <consortium name="The Broad Institute Genome Sequencing Center for Infectious Disease"/>
            <person name="Wu L."/>
            <person name="Ma J."/>
        </authorList>
    </citation>
    <scope>NUCLEOTIDE SEQUENCE [LARGE SCALE GENOMIC DNA]</scope>
    <source>
        <strain evidence="11">JCM 31037</strain>
    </source>
</reference>
<evidence type="ECO:0000256" key="2">
    <source>
        <dbReference type="ARBA" id="ARBA00022793"/>
    </source>
</evidence>
<proteinExistence type="predicted"/>
<keyword evidence="5" id="KW-0620">Polyamine biosynthesis</keyword>
<name>A0ABW3YQB7_9ACTN</name>
<sequence>MIHSVYDLPNCDRADASGGEVLDTLLNVAGILGLTPRTHLIETLDPQGVACVVILDRGYMVATTQPGQNFARVDILTPPADIPTDEAIHPILRALGATAARARCIPRMLPGKLAR</sequence>
<dbReference type="EC" id="4.1.1.50" evidence="10"/>
<keyword evidence="4" id="KW-0745">Spermidine biosynthesis</keyword>
<keyword evidence="11" id="KW-1185">Reference proteome</keyword>
<accession>A0ABW3YQB7</accession>
<evidence type="ECO:0000256" key="7">
    <source>
        <dbReference type="ARBA" id="ARBA00023239"/>
    </source>
</evidence>
<dbReference type="InterPro" id="IPR003826">
    <property type="entry name" value="AdoMetDC_fam_prok"/>
</dbReference>
<dbReference type="SUPFAM" id="SSF56276">
    <property type="entry name" value="S-adenosylmethionine decarboxylase"/>
    <property type="match status" value="1"/>
</dbReference>
<keyword evidence="2" id="KW-0210">Decarboxylase</keyword>
<evidence type="ECO:0000256" key="6">
    <source>
        <dbReference type="ARBA" id="ARBA00023145"/>
    </source>
</evidence>
<keyword evidence="8" id="KW-0704">Schiff base</keyword>
<evidence type="ECO:0000256" key="3">
    <source>
        <dbReference type="ARBA" id="ARBA00022813"/>
    </source>
</evidence>
<dbReference type="GO" id="GO:0004014">
    <property type="term" value="F:adenosylmethionine decarboxylase activity"/>
    <property type="evidence" value="ECO:0007669"/>
    <property type="project" value="UniProtKB-EC"/>
</dbReference>
<dbReference type="Proteomes" id="UP001597260">
    <property type="component" value="Unassembled WGS sequence"/>
</dbReference>
<evidence type="ECO:0000256" key="8">
    <source>
        <dbReference type="ARBA" id="ARBA00023270"/>
    </source>
</evidence>
<organism evidence="10 11">
    <name type="scientific">Micromonospora sonneratiae</name>
    <dbReference type="NCBI Taxonomy" id="1184706"/>
    <lineage>
        <taxon>Bacteria</taxon>
        <taxon>Bacillati</taxon>
        <taxon>Actinomycetota</taxon>
        <taxon>Actinomycetes</taxon>
        <taxon>Micromonosporales</taxon>
        <taxon>Micromonosporaceae</taxon>
        <taxon>Micromonospora</taxon>
    </lineage>
</organism>
<gene>
    <name evidence="10" type="ORF">ACFQ4H_31290</name>
</gene>
<keyword evidence="6" id="KW-0865">Zymogen</keyword>
<keyword evidence="7 10" id="KW-0456">Lyase</keyword>
<keyword evidence="3" id="KW-0068">Autocatalytic cleavage</keyword>
<dbReference type="InterPro" id="IPR016067">
    <property type="entry name" value="S-AdoMet_deCO2ase_core"/>
</dbReference>
<evidence type="ECO:0000256" key="9">
    <source>
        <dbReference type="ARBA" id="ARBA00023317"/>
    </source>
</evidence>
<evidence type="ECO:0000256" key="5">
    <source>
        <dbReference type="ARBA" id="ARBA00023115"/>
    </source>
</evidence>
<evidence type="ECO:0000256" key="1">
    <source>
        <dbReference type="ARBA" id="ARBA00001928"/>
    </source>
</evidence>
<protein>
    <submittedName>
        <fullName evidence="10">S-adenosylmethionine decarboxylase</fullName>
        <ecNumber evidence="10">4.1.1.50</ecNumber>
    </submittedName>
</protein>
<evidence type="ECO:0000256" key="4">
    <source>
        <dbReference type="ARBA" id="ARBA00023066"/>
    </source>
</evidence>
<dbReference type="Gene3D" id="3.60.90.10">
    <property type="entry name" value="S-adenosylmethionine decarboxylase"/>
    <property type="match status" value="1"/>
</dbReference>
<dbReference type="EMBL" id="JBHTMP010000085">
    <property type="protein sequence ID" value="MFD1325575.1"/>
    <property type="molecule type" value="Genomic_DNA"/>
</dbReference>